<gene>
    <name evidence="1" type="ORF">QVD17_06562</name>
</gene>
<protein>
    <submittedName>
        <fullName evidence="1">Uncharacterized protein</fullName>
    </submittedName>
</protein>
<reference evidence="1" key="1">
    <citation type="journal article" date="2023" name="bioRxiv">
        <title>Improved chromosome-level genome assembly for marigold (Tagetes erecta).</title>
        <authorList>
            <person name="Jiang F."/>
            <person name="Yuan L."/>
            <person name="Wang S."/>
            <person name="Wang H."/>
            <person name="Xu D."/>
            <person name="Wang A."/>
            <person name="Fan W."/>
        </authorList>
    </citation>
    <scope>NUCLEOTIDE SEQUENCE</scope>
    <source>
        <strain evidence="1">WSJ</strain>
        <tissue evidence="1">Leaf</tissue>
    </source>
</reference>
<comment type="caution">
    <text evidence="1">The sequence shown here is derived from an EMBL/GenBank/DDBJ whole genome shotgun (WGS) entry which is preliminary data.</text>
</comment>
<organism evidence="1 2">
    <name type="scientific">Tagetes erecta</name>
    <name type="common">African marigold</name>
    <dbReference type="NCBI Taxonomy" id="13708"/>
    <lineage>
        <taxon>Eukaryota</taxon>
        <taxon>Viridiplantae</taxon>
        <taxon>Streptophyta</taxon>
        <taxon>Embryophyta</taxon>
        <taxon>Tracheophyta</taxon>
        <taxon>Spermatophyta</taxon>
        <taxon>Magnoliopsida</taxon>
        <taxon>eudicotyledons</taxon>
        <taxon>Gunneridae</taxon>
        <taxon>Pentapetalae</taxon>
        <taxon>asterids</taxon>
        <taxon>campanulids</taxon>
        <taxon>Asterales</taxon>
        <taxon>Asteraceae</taxon>
        <taxon>Asteroideae</taxon>
        <taxon>Heliantheae alliance</taxon>
        <taxon>Tageteae</taxon>
        <taxon>Tagetes</taxon>
    </lineage>
</organism>
<proteinExistence type="predicted"/>
<keyword evidence="2" id="KW-1185">Reference proteome</keyword>
<evidence type="ECO:0000313" key="2">
    <source>
        <dbReference type="Proteomes" id="UP001229421"/>
    </source>
</evidence>
<name>A0AAD8PCB4_TARER</name>
<evidence type="ECO:0000313" key="1">
    <source>
        <dbReference type="EMBL" id="KAK1440731.1"/>
    </source>
</evidence>
<dbReference type="Proteomes" id="UP001229421">
    <property type="component" value="Unassembled WGS sequence"/>
</dbReference>
<dbReference type="EMBL" id="JAUHHV010000001">
    <property type="protein sequence ID" value="KAK1440731.1"/>
    <property type="molecule type" value="Genomic_DNA"/>
</dbReference>
<dbReference type="AlphaFoldDB" id="A0AAD8PCB4"/>
<accession>A0AAD8PCB4</accession>
<sequence>MSGMIHSEGNTLPASCTRLDVLLHNFEGNGSCPYKSGELTAIIVQTIYTLIFHYKTAIVLQRIKLVIHTNLVSAICHHHQQINNGP</sequence>